<accession>A0A7M5V8N2</accession>
<organism evidence="2 3">
    <name type="scientific">Clytia hemisphaerica</name>
    <dbReference type="NCBI Taxonomy" id="252671"/>
    <lineage>
        <taxon>Eukaryota</taxon>
        <taxon>Metazoa</taxon>
        <taxon>Cnidaria</taxon>
        <taxon>Hydrozoa</taxon>
        <taxon>Hydroidolina</taxon>
        <taxon>Leptothecata</taxon>
        <taxon>Obeliida</taxon>
        <taxon>Clytiidae</taxon>
        <taxon>Clytia</taxon>
    </lineage>
</organism>
<keyword evidence="3" id="KW-1185">Reference proteome</keyword>
<name>A0A7M5V8N2_9CNID</name>
<dbReference type="Proteomes" id="UP000594262">
    <property type="component" value="Unplaced"/>
</dbReference>
<proteinExistence type="predicted"/>
<reference evidence="2" key="1">
    <citation type="submission" date="2021-01" db="UniProtKB">
        <authorList>
            <consortium name="EnsemblMetazoa"/>
        </authorList>
    </citation>
    <scope>IDENTIFICATION</scope>
</reference>
<keyword evidence="1" id="KW-0472">Membrane</keyword>
<evidence type="ECO:0000313" key="2">
    <source>
        <dbReference type="EnsemblMetazoa" id="CLYHEMP005461.1"/>
    </source>
</evidence>
<keyword evidence="1" id="KW-1133">Transmembrane helix</keyword>
<dbReference type="EnsemblMetazoa" id="CLYHEMT005461.1">
    <property type="protein sequence ID" value="CLYHEMP005461.1"/>
    <property type="gene ID" value="CLYHEMG005461"/>
</dbReference>
<protein>
    <submittedName>
        <fullName evidence="2">Uncharacterized protein</fullName>
    </submittedName>
</protein>
<dbReference type="AlphaFoldDB" id="A0A7M5V8N2"/>
<evidence type="ECO:0000256" key="1">
    <source>
        <dbReference type="SAM" id="Phobius"/>
    </source>
</evidence>
<sequence length="296" mass="34807">FHKKLCENLKKAIDEEYLSNYFIPGQILCQLIDKEKFESFKEKFNNTSLDTKFQNHSNAEISNRQCVKFLNCRDVQITINNNITDDDAVLSCLAESYFQIIRLVHYMAYWKSSVGITCEMTPQIYIYHMSRPFQNLVRINSYFGEPPINENDFVAYIRELTLINFGTYSIRDSCLIICRRGYFSSKGSFAQSIRELNEKHKTVIFWIDRIITRIERDLQHQNKTSLLPKKTKKKHFKKLLKNPSTVLQHSHYSIQKPRVRGQQACWIIPIIVILGIAIVVIVKMTERVDDKNYFGN</sequence>
<keyword evidence="1" id="KW-0812">Transmembrane</keyword>
<evidence type="ECO:0000313" key="3">
    <source>
        <dbReference type="Proteomes" id="UP000594262"/>
    </source>
</evidence>
<feature type="transmembrane region" description="Helical" evidence="1">
    <location>
        <begin position="266"/>
        <end position="284"/>
    </location>
</feature>